<dbReference type="AlphaFoldDB" id="A0AAE0ALV2"/>
<evidence type="ECO:0000313" key="1">
    <source>
        <dbReference type="EMBL" id="KAK3219882.1"/>
    </source>
</evidence>
<gene>
    <name evidence="1" type="ORF">Dsin_013852</name>
</gene>
<protein>
    <submittedName>
        <fullName evidence="1">Uncharacterized protein</fullName>
    </submittedName>
</protein>
<name>A0AAE0ALV2_9ROSI</name>
<comment type="caution">
    <text evidence="1">The sequence shown here is derived from an EMBL/GenBank/DDBJ whole genome shotgun (WGS) entry which is preliminary data.</text>
</comment>
<dbReference type="EMBL" id="JANJYJ010000004">
    <property type="protein sequence ID" value="KAK3219882.1"/>
    <property type="molecule type" value="Genomic_DNA"/>
</dbReference>
<reference evidence="1" key="1">
    <citation type="journal article" date="2023" name="Plant J.">
        <title>Genome sequences and population genomics provide insights into the demographic history, inbreeding, and mutation load of two 'living fossil' tree species of Dipteronia.</title>
        <authorList>
            <person name="Feng Y."/>
            <person name="Comes H.P."/>
            <person name="Chen J."/>
            <person name="Zhu S."/>
            <person name="Lu R."/>
            <person name="Zhang X."/>
            <person name="Li P."/>
            <person name="Qiu J."/>
            <person name="Olsen K.M."/>
            <person name="Qiu Y."/>
        </authorList>
    </citation>
    <scope>NUCLEOTIDE SEQUENCE</scope>
    <source>
        <strain evidence="1">NBL</strain>
    </source>
</reference>
<evidence type="ECO:0000313" key="2">
    <source>
        <dbReference type="Proteomes" id="UP001281410"/>
    </source>
</evidence>
<keyword evidence="2" id="KW-1185">Reference proteome</keyword>
<sequence length="255" mass="28641">MKRPGTTASVRSAFKFEKLLEVADEFYTQMVCHRSEVQADCLATLGLFAYLGRMTRIFLSNKGIKDLDLLVKDLISRRLLIVCLEDYWAAYDISSSVLLKITETIALDHMPSLVTQGAARFPMVLEEKQDLAMQGHRENKFQHTSNLGKGSSSAGADTIISVKETSAVKSTSLQESFNRKWSNKLLRTSTLHGYNYKITTRERKKLKRTLNDIATLVPITVLMLLPLLSQTSKPSAVAGRMSLSRRFSSGYRLVQ</sequence>
<organism evidence="1 2">
    <name type="scientific">Dipteronia sinensis</name>
    <dbReference type="NCBI Taxonomy" id="43782"/>
    <lineage>
        <taxon>Eukaryota</taxon>
        <taxon>Viridiplantae</taxon>
        <taxon>Streptophyta</taxon>
        <taxon>Embryophyta</taxon>
        <taxon>Tracheophyta</taxon>
        <taxon>Spermatophyta</taxon>
        <taxon>Magnoliopsida</taxon>
        <taxon>eudicotyledons</taxon>
        <taxon>Gunneridae</taxon>
        <taxon>Pentapetalae</taxon>
        <taxon>rosids</taxon>
        <taxon>malvids</taxon>
        <taxon>Sapindales</taxon>
        <taxon>Sapindaceae</taxon>
        <taxon>Hippocastanoideae</taxon>
        <taxon>Acereae</taxon>
        <taxon>Dipteronia</taxon>
    </lineage>
</organism>
<dbReference type="Proteomes" id="UP001281410">
    <property type="component" value="Unassembled WGS sequence"/>
</dbReference>
<accession>A0AAE0ALV2</accession>
<proteinExistence type="predicted"/>